<protein>
    <submittedName>
        <fullName evidence="1">Uncharacterized protein</fullName>
    </submittedName>
</protein>
<accession>A0ABX0NNU6</accession>
<dbReference type="EMBL" id="WHJH01000004">
    <property type="protein sequence ID" value="NHZ88518.1"/>
    <property type="molecule type" value="Genomic_DNA"/>
</dbReference>
<gene>
    <name evidence="1" type="ORF">F2P45_05695</name>
</gene>
<comment type="caution">
    <text evidence="1">The sequence shown here is derived from an EMBL/GenBank/DDBJ whole genome shotgun (WGS) entry which is preliminary data.</text>
</comment>
<name>A0ABX0NNU6_9BURK</name>
<organism evidence="1 2">
    <name type="scientific">Massilia mucilaginosa</name>
    <dbReference type="NCBI Taxonomy" id="2609282"/>
    <lineage>
        <taxon>Bacteria</taxon>
        <taxon>Pseudomonadati</taxon>
        <taxon>Pseudomonadota</taxon>
        <taxon>Betaproteobacteria</taxon>
        <taxon>Burkholderiales</taxon>
        <taxon>Oxalobacteraceae</taxon>
        <taxon>Telluria group</taxon>
        <taxon>Massilia</taxon>
    </lineage>
</organism>
<evidence type="ECO:0000313" key="2">
    <source>
        <dbReference type="Proteomes" id="UP000609726"/>
    </source>
</evidence>
<evidence type="ECO:0000313" key="1">
    <source>
        <dbReference type="EMBL" id="NHZ88518.1"/>
    </source>
</evidence>
<dbReference type="Proteomes" id="UP000609726">
    <property type="component" value="Unassembled WGS sequence"/>
</dbReference>
<reference evidence="1 2" key="1">
    <citation type="submission" date="2019-10" db="EMBL/GenBank/DDBJ databases">
        <title>Taxonomy of Antarctic Massilia spp.: description of Massilia rubra sp. nov., Massilia aquatica sp. nov., Massilia mucilaginosa sp. nov., Massilia frigida sp. nov. isolated from streams, lakes and regoliths.</title>
        <authorList>
            <person name="Holochova P."/>
            <person name="Sedlacek I."/>
            <person name="Kralova S."/>
            <person name="Maslanova I."/>
            <person name="Busse H.-J."/>
            <person name="Stankova E."/>
            <person name="Vrbovska V."/>
            <person name="Kovarovic V."/>
            <person name="Bartak M."/>
            <person name="Svec P."/>
            <person name="Pantucek R."/>
        </authorList>
    </citation>
    <scope>NUCLEOTIDE SEQUENCE [LARGE SCALE GENOMIC DNA]</scope>
    <source>
        <strain evidence="1 2">CCM 8733</strain>
    </source>
</reference>
<proteinExistence type="predicted"/>
<dbReference type="RefSeq" id="WP_166871342.1">
    <property type="nucleotide sequence ID" value="NZ_WHJH01000004.1"/>
</dbReference>
<sequence>MSMTSFHPVQHGFKFVNSFVNHVVKIPELGIDITTYGRCGGMAFAALDFWYNTLPIPGDTALPADGTPLGDFIYDRLIHSILINAFKYFDFMRINDHPTWFGMGVGRATREIEFPRLKNLIDQGQPCALALTRARSIFEFHNDHQVVAYGYEEGAEYSSILIYDNIRPNEEHRLTFTTAYNPGDRPIHHSYSGDFRGFFVEGYIPHMPPV</sequence>
<keyword evidence="2" id="KW-1185">Reference proteome</keyword>